<reference evidence="3" key="1">
    <citation type="submission" date="2025-08" db="UniProtKB">
        <authorList>
            <consortium name="RefSeq"/>
        </authorList>
    </citation>
    <scope>IDENTIFICATION</scope>
    <source>
        <tissue evidence="3">Etiolated seedlings</tissue>
    </source>
</reference>
<proteinExistence type="predicted"/>
<sequence>MRYGIQGVDEDIQGVEPRNYKEAFNSKDKEAWMTIMNDEMQSLEKNQTLILVDIPKILHGDLEETIYMQQPEGFAKGSNEVCLLKKSLYGLKQCPRQWYLKFSSNKDHIKRLKSDLSMSLR</sequence>
<evidence type="ECO:0000259" key="1">
    <source>
        <dbReference type="Pfam" id="PF07727"/>
    </source>
</evidence>
<dbReference type="OrthoDB" id="1747567at2759"/>
<name>A0A1S2Z5M6_CICAR</name>
<keyword evidence="2" id="KW-1185">Reference proteome</keyword>
<dbReference type="STRING" id="3827.A0A1S2Z5M6"/>
<accession>A0A1S2Z5M6</accession>
<evidence type="ECO:0000313" key="3">
    <source>
        <dbReference type="RefSeq" id="XP_004515508.1"/>
    </source>
</evidence>
<gene>
    <name evidence="3" type="primary">LOC101503933</name>
</gene>
<organism evidence="2 3">
    <name type="scientific">Cicer arietinum</name>
    <name type="common">Chickpea</name>
    <name type="synonym">Garbanzo</name>
    <dbReference type="NCBI Taxonomy" id="3827"/>
    <lineage>
        <taxon>Eukaryota</taxon>
        <taxon>Viridiplantae</taxon>
        <taxon>Streptophyta</taxon>
        <taxon>Embryophyta</taxon>
        <taxon>Tracheophyta</taxon>
        <taxon>Spermatophyta</taxon>
        <taxon>Magnoliopsida</taxon>
        <taxon>eudicotyledons</taxon>
        <taxon>Gunneridae</taxon>
        <taxon>Pentapetalae</taxon>
        <taxon>rosids</taxon>
        <taxon>fabids</taxon>
        <taxon>Fabales</taxon>
        <taxon>Fabaceae</taxon>
        <taxon>Papilionoideae</taxon>
        <taxon>50 kb inversion clade</taxon>
        <taxon>NPAAA clade</taxon>
        <taxon>Hologalegina</taxon>
        <taxon>IRL clade</taxon>
        <taxon>Cicereae</taxon>
        <taxon>Cicer</taxon>
    </lineage>
</organism>
<dbReference type="AlphaFoldDB" id="A0A1S2Z5M6"/>
<evidence type="ECO:0000313" key="2">
    <source>
        <dbReference type="Proteomes" id="UP000087171"/>
    </source>
</evidence>
<dbReference type="RefSeq" id="XP_004515508.1">
    <property type="nucleotide sequence ID" value="XM_004515451.1"/>
</dbReference>
<dbReference type="InterPro" id="IPR013103">
    <property type="entry name" value="RVT_2"/>
</dbReference>
<dbReference type="eggNOG" id="KOG0017">
    <property type="taxonomic scope" value="Eukaryota"/>
</dbReference>
<dbReference type="Proteomes" id="UP000087171">
    <property type="component" value="Unplaced"/>
</dbReference>
<protein>
    <submittedName>
        <fullName evidence="3">Uncharacterized protein LOC101503933</fullName>
    </submittedName>
</protein>
<feature type="domain" description="Reverse transcriptase Ty1/copia-type" evidence="1">
    <location>
        <begin position="52"/>
        <end position="104"/>
    </location>
</feature>
<dbReference type="PaxDb" id="3827-XP_004515508.1"/>
<dbReference type="Pfam" id="PF07727">
    <property type="entry name" value="RVT_2"/>
    <property type="match status" value="1"/>
</dbReference>